<dbReference type="InterPro" id="IPR045034">
    <property type="entry name" value="O-acyltransferase_WSD1-like"/>
</dbReference>
<dbReference type="AlphaFoldDB" id="A0AAD2EGY6"/>
<dbReference type="Pfam" id="PF06974">
    <property type="entry name" value="WS_DGAT_C"/>
    <property type="match status" value="1"/>
</dbReference>
<dbReference type="InterPro" id="IPR009721">
    <property type="entry name" value="O-acyltransferase_WSD1_C"/>
</dbReference>
<reference evidence="2" key="1">
    <citation type="submission" date="2023-05" db="EMBL/GenBank/DDBJ databases">
        <authorList>
            <person name="Huff M."/>
        </authorList>
    </citation>
    <scope>NUCLEOTIDE SEQUENCE</scope>
</reference>
<name>A0AAD2EGY6_9LAMI</name>
<evidence type="ECO:0000313" key="3">
    <source>
        <dbReference type="Proteomes" id="UP000834106"/>
    </source>
</evidence>
<keyword evidence="3" id="KW-1185">Reference proteome</keyword>
<evidence type="ECO:0000259" key="1">
    <source>
        <dbReference type="Pfam" id="PF06974"/>
    </source>
</evidence>
<dbReference type="Proteomes" id="UP000834106">
    <property type="component" value="Chromosome 23"/>
</dbReference>
<dbReference type="GO" id="GO:0019432">
    <property type="term" value="P:triglyceride biosynthetic process"/>
    <property type="evidence" value="ECO:0007669"/>
    <property type="project" value="TreeGrafter"/>
</dbReference>
<dbReference type="GO" id="GO:0008374">
    <property type="term" value="F:O-acyltransferase activity"/>
    <property type="evidence" value="ECO:0007669"/>
    <property type="project" value="InterPro"/>
</dbReference>
<dbReference type="PANTHER" id="PTHR31650:SF51">
    <property type="entry name" value="O-ACYLTRANSFERASE WSD1-LIKE ISOFORM X1"/>
    <property type="match status" value="1"/>
</dbReference>
<accession>A0AAD2EGY6</accession>
<gene>
    <name evidence="2" type="ORF">FPE_LOCUS35060</name>
</gene>
<dbReference type="EMBL" id="OU503058">
    <property type="protein sequence ID" value="CAI9787630.1"/>
    <property type="molecule type" value="Genomic_DNA"/>
</dbReference>
<evidence type="ECO:0000313" key="2">
    <source>
        <dbReference type="EMBL" id="CAI9787630.1"/>
    </source>
</evidence>
<sequence>MEKGGARQQLPENRPLWEVLIFNYPTKNAAGNVIFKLHHSLGDGYSIMGALLSCLQRLDNPSMPLTFPSRQSNSKPYRHSPGFLRLMNRYFSGLINTAYDFGCSLLKSTLIEDDKSSIRSGHGVESGPFAITTTAFSIEHIKQIKTKLQVATARYIYGTLNNSSLMISNMIGPVEQMSLASIPIKGLYFTVPGVPQSLQVTMVSYAEKLRIGMSVEKGFIDPNKFKSCIEYAFEAISKAALE</sequence>
<organism evidence="2 3">
    <name type="scientific">Fraxinus pennsylvanica</name>
    <dbReference type="NCBI Taxonomy" id="56036"/>
    <lineage>
        <taxon>Eukaryota</taxon>
        <taxon>Viridiplantae</taxon>
        <taxon>Streptophyta</taxon>
        <taxon>Embryophyta</taxon>
        <taxon>Tracheophyta</taxon>
        <taxon>Spermatophyta</taxon>
        <taxon>Magnoliopsida</taxon>
        <taxon>eudicotyledons</taxon>
        <taxon>Gunneridae</taxon>
        <taxon>Pentapetalae</taxon>
        <taxon>asterids</taxon>
        <taxon>lamiids</taxon>
        <taxon>Lamiales</taxon>
        <taxon>Oleaceae</taxon>
        <taxon>Oleeae</taxon>
        <taxon>Fraxinus</taxon>
    </lineage>
</organism>
<protein>
    <recommendedName>
        <fullName evidence="1">O-acyltransferase WSD1 C-terminal domain-containing protein</fullName>
    </recommendedName>
</protein>
<dbReference type="PANTHER" id="PTHR31650">
    <property type="entry name" value="O-ACYLTRANSFERASE (WSD1-LIKE) FAMILY PROTEIN"/>
    <property type="match status" value="1"/>
</dbReference>
<dbReference type="GO" id="GO:0005886">
    <property type="term" value="C:plasma membrane"/>
    <property type="evidence" value="ECO:0007669"/>
    <property type="project" value="TreeGrafter"/>
</dbReference>
<feature type="domain" description="O-acyltransferase WSD1 C-terminal" evidence="1">
    <location>
        <begin position="145"/>
        <end position="236"/>
    </location>
</feature>
<proteinExistence type="predicted"/>